<dbReference type="EMBL" id="GGEC01081660">
    <property type="protein sequence ID" value="MBX62144.1"/>
    <property type="molecule type" value="Transcribed_RNA"/>
</dbReference>
<accession>A0A2P2Q573</accession>
<proteinExistence type="predicted"/>
<evidence type="ECO:0000256" key="1">
    <source>
        <dbReference type="SAM" id="Phobius"/>
    </source>
</evidence>
<name>A0A2P2Q573_RHIMU</name>
<sequence>MVFSIYDLSSLFCYPPPHYLLAFSAGLCAFNSAKGMGMLLLVTLDCALSVQFGFRNSHTHILVYDISANPDRY</sequence>
<organism evidence="2">
    <name type="scientific">Rhizophora mucronata</name>
    <name type="common">Asiatic mangrove</name>
    <dbReference type="NCBI Taxonomy" id="61149"/>
    <lineage>
        <taxon>Eukaryota</taxon>
        <taxon>Viridiplantae</taxon>
        <taxon>Streptophyta</taxon>
        <taxon>Embryophyta</taxon>
        <taxon>Tracheophyta</taxon>
        <taxon>Spermatophyta</taxon>
        <taxon>Magnoliopsida</taxon>
        <taxon>eudicotyledons</taxon>
        <taxon>Gunneridae</taxon>
        <taxon>Pentapetalae</taxon>
        <taxon>rosids</taxon>
        <taxon>fabids</taxon>
        <taxon>Malpighiales</taxon>
        <taxon>Rhizophoraceae</taxon>
        <taxon>Rhizophora</taxon>
    </lineage>
</organism>
<reference evidence="2" key="1">
    <citation type="submission" date="2018-02" db="EMBL/GenBank/DDBJ databases">
        <title>Rhizophora mucronata_Transcriptome.</title>
        <authorList>
            <person name="Meera S.P."/>
            <person name="Sreeshan A."/>
            <person name="Augustine A."/>
        </authorList>
    </citation>
    <scope>NUCLEOTIDE SEQUENCE</scope>
    <source>
        <tissue evidence="2">Leaf</tissue>
    </source>
</reference>
<evidence type="ECO:0000313" key="2">
    <source>
        <dbReference type="EMBL" id="MBX62144.1"/>
    </source>
</evidence>
<keyword evidence="1" id="KW-0812">Transmembrane</keyword>
<keyword evidence="1" id="KW-1133">Transmembrane helix</keyword>
<protein>
    <submittedName>
        <fullName evidence="2">Uncharacterized protein</fullName>
    </submittedName>
</protein>
<keyword evidence="1" id="KW-0472">Membrane</keyword>
<feature type="transmembrane region" description="Helical" evidence="1">
    <location>
        <begin position="20"/>
        <end position="42"/>
    </location>
</feature>
<dbReference type="AlphaFoldDB" id="A0A2P2Q573"/>